<evidence type="ECO:0000313" key="3">
    <source>
        <dbReference type="Proteomes" id="UP000241587"/>
    </source>
</evidence>
<dbReference type="Proteomes" id="UP000241587">
    <property type="component" value="Unassembled WGS sequence"/>
</dbReference>
<gene>
    <name evidence="2" type="ORF">FCULG_00006048</name>
</gene>
<dbReference type="AlphaFoldDB" id="A0A2T4GVE6"/>
<feature type="region of interest" description="Disordered" evidence="1">
    <location>
        <begin position="79"/>
        <end position="136"/>
    </location>
</feature>
<proteinExistence type="predicted"/>
<protein>
    <submittedName>
        <fullName evidence="2">Uncharacterized protein</fullName>
    </submittedName>
</protein>
<evidence type="ECO:0000256" key="1">
    <source>
        <dbReference type="SAM" id="MobiDB-lite"/>
    </source>
</evidence>
<name>A0A2T4GVE6_FUSCU</name>
<accession>A0A2T4GVE6</accession>
<reference evidence="2 3" key="1">
    <citation type="submission" date="2018-02" db="EMBL/GenBank/DDBJ databases">
        <title>Fusarium culmorum secondary metabolites in fungal-bacterial-plant interactions.</title>
        <authorList>
            <person name="Schmidt R."/>
        </authorList>
    </citation>
    <scope>NUCLEOTIDE SEQUENCE [LARGE SCALE GENOMIC DNA]</scope>
    <source>
        <strain evidence="2 3">PV</strain>
    </source>
</reference>
<dbReference type="EMBL" id="PVEM01000006">
    <property type="protein sequence ID" value="PTD07526.1"/>
    <property type="molecule type" value="Genomic_DNA"/>
</dbReference>
<organism evidence="2 3">
    <name type="scientific">Fusarium culmorum</name>
    <dbReference type="NCBI Taxonomy" id="5516"/>
    <lineage>
        <taxon>Eukaryota</taxon>
        <taxon>Fungi</taxon>
        <taxon>Dikarya</taxon>
        <taxon>Ascomycota</taxon>
        <taxon>Pezizomycotina</taxon>
        <taxon>Sordariomycetes</taxon>
        <taxon>Hypocreomycetidae</taxon>
        <taxon>Hypocreales</taxon>
        <taxon>Nectriaceae</taxon>
        <taxon>Fusarium</taxon>
    </lineage>
</organism>
<evidence type="ECO:0000313" key="2">
    <source>
        <dbReference type="EMBL" id="PTD07526.1"/>
    </source>
</evidence>
<comment type="caution">
    <text evidence="2">The sequence shown here is derived from an EMBL/GenBank/DDBJ whole genome shotgun (WGS) entry which is preliminary data.</text>
</comment>
<keyword evidence="3" id="KW-1185">Reference proteome</keyword>
<sequence>MTGRFPRVSESPKTLDQVRVSNAVPCGHKNYNLTNSSALKGLAQQGTEGCIFLKKAEFTNVMVARLELKGKPTGCLARGQSIDDDLRQSEHNSTAESEGLNKLLALGPKNDRPNGLTRTKKKGDQFLITPFPGSSH</sequence>
<dbReference type="OMA" id="GHKNYNL"/>
<dbReference type="OrthoDB" id="10309216at2759"/>